<dbReference type="EMBL" id="JACAZE010000015">
    <property type="protein sequence ID" value="KAF7298112.1"/>
    <property type="molecule type" value="Genomic_DNA"/>
</dbReference>
<evidence type="ECO:0000313" key="4">
    <source>
        <dbReference type="Proteomes" id="UP000613580"/>
    </source>
</evidence>
<evidence type="ECO:0000313" key="3">
    <source>
        <dbReference type="EMBL" id="KAF7298112.1"/>
    </source>
</evidence>
<dbReference type="Proteomes" id="UP000613580">
    <property type="component" value="Unassembled WGS sequence"/>
</dbReference>
<name>A0A8H6VY52_MYCCL</name>
<dbReference type="InterPro" id="IPR007129">
    <property type="entry name" value="Ubiqinol_cyt_c_chaperone_CPB3"/>
</dbReference>
<comment type="similarity">
    <text evidence="1">Belongs to the CBP3 family.</text>
</comment>
<dbReference type="InterPro" id="IPR021150">
    <property type="entry name" value="Ubiq_cyt_c_chap"/>
</dbReference>
<protein>
    <recommendedName>
        <fullName evidence="2">Ubiquinol-cytochrome c chaperone domain-containing protein</fullName>
    </recommendedName>
</protein>
<feature type="domain" description="Ubiquinol-cytochrome c chaperone" evidence="2">
    <location>
        <begin position="99"/>
        <end position="162"/>
    </location>
</feature>
<dbReference type="PANTHER" id="PTHR12184:SF1">
    <property type="entry name" value="UBIQUINOL-CYTOCHROME-C REDUCTASE COMPLEX ASSEMBLY FACTOR 1"/>
    <property type="match status" value="1"/>
</dbReference>
<keyword evidence="4" id="KW-1185">Reference proteome</keyword>
<organism evidence="3 4">
    <name type="scientific">Mycena chlorophos</name>
    <name type="common">Agaric fungus</name>
    <name type="synonym">Agaricus chlorophos</name>
    <dbReference type="NCBI Taxonomy" id="658473"/>
    <lineage>
        <taxon>Eukaryota</taxon>
        <taxon>Fungi</taxon>
        <taxon>Dikarya</taxon>
        <taxon>Basidiomycota</taxon>
        <taxon>Agaricomycotina</taxon>
        <taxon>Agaricomycetes</taxon>
        <taxon>Agaricomycetidae</taxon>
        <taxon>Agaricales</taxon>
        <taxon>Marasmiineae</taxon>
        <taxon>Mycenaceae</taxon>
        <taxon>Mycena</taxon>
    </lineage>
</organism>
<proteinExistence type="inferred from homology"/>
<dbReference type="Pfam" id="PF03981">
    <property type="entry name" value="Ubiq_cyt_C_chap"/>
    <property type="match status" value="2"/>
</dbReference>
<dbReference type="PANTHER" id="PTHR12184">
    <property type="entry name" value="UBIQUINOL-CYTOCHROME C REDUCTASE COMPLEX ASSEMBLY FACTOR 1 FAMILY MEMBER"/>
    <property type="match status" value="1"/>
</dbReference>
<comment type="caution">
    <text evidence="3">The sequence shown here is derived from an EMBL/GenBank/DDBJ whole genome shotgun (WGS) entry which is preliminary data.</text>
</comment>
<evidence type="ECO:0000256" key="1">
    <source>
        <dbReference type="ARBA" id="ARBA00006407"/>
    </source>
</evidence>
<sequence length="347" mass="39876">MLRLALRRPPTRTRFLLRSFADAPKKQKFNADQLIPERPPSWLTRKVLESPENKARFLKFAKYIGMGSPRSLAQIRTFVLYERVCALRADEEKDFWRNDCALPPTFQSWFTVIALHIWILNVRFRALPPAYGRRYGECLVEHFFQDVEDRVRAIMQPSHNFKPYTFISTFYVNPNAPKGTDKKEKLTNTPERLVSQQLKIFKEQWTGLSMALDLALVKGDMEMAAAVWRNLLGARGASGIAFQDDPSAPAFRRTVNLVGGAVVNPEKVDFDKEAVTDDHSGVYDFPPSEADRYLEYPQLMLDVVQYIRRELSRLDAFSDEQIVDIDWPELKFGPVRDEGHGDATQSG</sequence>
<dbReference type="OrthoDB" id="10253878at2759"/>
<reference evidence="3" key="1">
    <citation type="submission" date="2020-05" db="EMBL/GenBank/DDBJ databases">
        <title>Mycena genomes resolve the evolution of fungal bioluminescence.</title>
        <authorList>
            <person name="Tsai I.J."/>
        </authorList>
    </citation>
    <scope>NUCLEOTIDE SEQUENCE</scope>
    <source>
        <strain evidence="3">110903Hualien_Pintung</strain>
    </source>
</reference>
<accession>A0A8H6VY52</accession>
<dbReference type="GO" id="GO:0034551">
    <property type="term" value="P:mitochondrial respiratory chain complex III assembly"/>
    <property type="evidence" value="ECO:0007669"/>
    <property type="project" value="TreeGrafter"/>
</dbReference>
<dbReference type="AlphaFoldDB" id="A0A8H6VY52"/>
<dbReference type="GO" id="GO:0005739">
    <property type="term" value="C:mitochondrion"/>
    <property type="evidence" value="ECO:0007669"/>
    <property type="project" value="TreeGrafter"/>
</dbReference>
<evidence type="ECO:0000259" key="2">
    <source>
        <dbReference type="Pfam" id="PF03981"/>
    </source>
</evidence>
<feature type="domain" description="Ubiquinol-cytochrome c chaperone" evidence="2">
    <location>
        <begin position="189"/>
        <end position="243"/>
    </location>
</feature>
<gene>
    <name evidence="3" type="ORF">HMN09_01032600</name>
</gene>